<accession>A0A9N9E3C1</accession>
<keyword evidence="3" id="KW-1185">Reference proteome</keyword>
<evidence type="ECO:0000313" key="2">
    <source>
        <dbReference type="EMBL" id="CAG8659080.1"/>
    </source>
</evidence>
<feature type="compositionally biased region" description="Polar residues" evidence="1">
    <location>
        <begin position="115"/>
        <end position="139"/>
    </location>
</feature>
<reference evidence="2" key="1">
    <citation type="submission" date="2021-06" db="EMBL/GenBank/DDBJ databases">
        <authorList>
            <person name="Kallberg Y."/>
            <person name="Tangrot J."/>
            <person name="Rosling A."/>
        </authorList>
    </citation>
    <scope>NUCLEOTIDE SEQUENCE</scope>
    <source>
        <strain evidence="2">87-6 pot B 2015</strain>
    </source>
</reference>
<dbReference type="Proteomes" id="UP000789375">
    <property type="component" value="Unassembled WGS sequence"/>
</dbReference>
<evidence type="ECO:0000313" key="3">
    <source>
        <dbReference type="Proteomes" id="UP000789375"/>
    </source>
</evidence>
<sequence>MSLSSLLNFDKLFKFENARKVSVSSSNKGRARSSSTSGGSGGKTVATPPVLGGLFASGMPKLKSRGGIDTGRDNNNLAAPPPLPGGRPRAPSDGKQVSVAVPTVPQSKGEAQLPFRNTIQKSIGKTINSETTTSPSLPNRTPPLPTRAKMNAVPPQLPNRTPTPNSTSSLPPLPSRNTKSATPPLPPVKKVPPPTPNKPSSLASNKSAPPRPVSTMQQSQSPSLQPPHPPRARSPGFVKSIPSQKEPPTTEGRWTFHSSSEFPTPRPFIKLIREYPSGASSGSSISLDLSSLTLQGTPQRAPPPPPPLIRTNGRR</sequence>
<feature type="compositionally biased region" description="Low complexity" evidence="1">
    <location>
        <begin position="277"/>
        <end position="294"/>
    </location>
</feature>
<protein>
    <submittedName>
        <fullName evidence="2">1608_t:CDS:1</fullName>
    </submittedName>
</protein>
<proteinExistence type="predicted"/>
<organism evidence="2 3">
    <name type="scientific">Funneliformis mosseae</name>
    <name type="common">Endomycorrhizal fungus</name>
    <name type="synonym">Glomus mosseae</name>
    <dbReference type="NCBI Taxonomy" id="27381"/>
    <lineage>
        <taxon>Eukaryota</taxon>
        <taxon>Fungi</taxon>
        <taxon>Fungi incertae sedis</taxon>
        <taxon>Mucoromycota</taxon>
        <taxon>Glomeromycotina</taxon>
        <taxon>Glomeromycetes</taxon>
        <taxon>Glomerales</taxon>
        <taxon>Glomeraceae</taxon>
        <taxon>Funneliformis</taxon>
    </lineage>
</organism>
<feature type="compositionally biased region" description="Low complexity" evidence="1">
    <location>
        <begin position="158"/>
        <end position="178"/>
    </location>
</feature>
<feature type="region of interest" description="Disordered" evidence="1">
    <location>
        <begin position="20"/>
        <end position="264"/>
    </location>
</feature>
<feature type="compositionally biased region" description="Low complexity" evidence="1">
    <location>
        <begin position="22"/>
        <end position="37"/>
    </location>
</feature>
<evidence type="ECO:0000256" key="1">
    <source>
        <dbReference type="SAM" id="MobiDB-lite"/>
    </source>
</evidence>
<gene>
    <name evidence="2" type="ORF">FMOSSE_LOCUS11852</name>
</gene>
<comment type="caution">
    <text evidence="2">The sequence shown here is derived from an EMBL/GenBank/DDBJ whole genome shotgun (WGS) entry which is preliminary data.</text>
</comment>
<dbReference type="EMBL" id="CAJVPP010005036">
    <property type="protein sequence ID" value="CAG8659080.1"/>
    <property type="molecule type" value="Genomic_DNA"/>
</dbReference>
<feature type="region of interest" description="Disordered" evidence="1">
    <location>
        <begin position="276"/>
        <end position="315"/>
    </location>
</feature>
<name>A0A9N9E3C1_FUNMO</name>
<feature type="compositionally biased region" description="Pro residues" evidence="1">
    <location>
        <begin position="183"/>
        <end position="197"/>
    </location>
</feature>
<dbReference type="AlphaFoldDB" id="A0A9N9E3C1"/>